<dbReference type="OrthoDB" id="871140at2"/>
<comment type="similarity">
    <text evidence="1">Belongs to the Lgt family.</text>
</comment>
<evidence type="ECO:0000256" key="2">
    <source>
        <dbReference type="ARBA" id="ARBA00022475"/>
    </source>
</evidence>
<keyword evidence="2" id="KW-1003">Cell membrane</keyword>
<evidence type="ECO:0000256" key="3">
    <source>
        <dbReference type="ARBA" id="ARBA00022679"/>
    </source>
</evidence>
<dbReference type="GO" id="GO:0042158">
    <property type="term" value="P:lipoprotein biosynthetic process"/>
    <property type="evidence" value="ECO:0007669"/>
    <property type="project" value="InterPro"/>
</dbReference>
<dbReference type="EMBL" id="FUWZ01000001">
    <property type="protein sequence ID" value="SJZ70641.1"/>
    <property type="molecule type" value="Genomic_DNA"/>
</dbReference>
<keyword evidence="8" id="KW-0449">Lipoprotein</keyword>
<dbReference type="AlphaFoldDB" id="A0A1T4MUQ8"/>
<evidence type="ECO:0000313" key="8">
    <source>
        <dbReference type="EMBL" id="SJZ70641.1"/>
    </source>
</evidence>
<dbReference type="Pfam" id="PF01790">
    <property type="entry name" value="LGT"/>
    <property type="match status" value="1"/>
</dbReference>
<dbReference type="RefSeq" id="WP_078667893.1">
    <property type="nucleotide sequence ID" value="NZ_FUWZ01000001.1"/>
</dbReference>
<keyword evidence="5 7" id="KW-1133">Transmembrane helix</keyword>
<evidence type="ECO:0000256" key="7">
    <source>
        <dbReference type="SAM" id="Phobius"/>
    </source>
</evidence>
<keyword evidence="3 8" id="KW-0808">Transferase</keyword>
<evidence type="ECO:0000256" key="5">
    <source>
        <dbReference type="ARBA" id="ARBA00022989"/>
    </source>
</evidence>
<dbReference type="GO" id="GO:0005886">
    <property type="term" value="C:plasma membrane"/>
    <property type="evidence" value="ECO:0007669"/>
    <property type="project" value="InterPro"/>
</dbReference>
<dbReference type="PANTHER" id="PTHR30589:SF0">
    <property type="entry name" value="PHOSPHATIDYLGLYCEROL--PROLIPOPROTEIN DIACYLGLYCERYL TRANSFERASE"/>
    <property type="match status" value="1"/>
</dbReference>
<feature type="transmembrane region" description="Helical" evidence="7">
    <location>
        <begin position="183"/>
        <end position="208"/>
    </location>
</feature>
<keyword evidence="4 7" id="KW-0812">Transmembrane</keyword>
<proteinExistence type="inferred from homology"/>
<evidence type="ECO:0000313" key="9">
    <source>
        <dbReference type="Proteomes" id="UP000190367"/>
    </source>
</evidence>
<sequence>MYPNLYYAFRDLFGIEIPAFKILQTFGFFVAVAFLAGAWVLTKELKRREQLGWLKPVAETVMTGGPAGTGEYLTSGILGFLLGWKGLGLVLNWDTVSQNFQGFILSGEGSFLGGLAVAGLLVFLKYNSSKGKKGTVAKKETVSIWPHQRVPDIIVMAAIAGLLGAKVFHNLENWNDFVQDPIGALLSFSGLTFYGGLIVATVVILRYARKKQIGIKHLIDSAAPALMLAYAIGRMGCQFAGDGDWGIYNSAYITDTTGHVVQVAPAEFSSAVQRNIAFFRQQYSDTAHIPHAAFAKPAALSFLPDWFFASGYAHNVVNEGVPLPGCDGPYCRVLPVGVYPTPLYEILACLLLTGVLWAIRKKITVPGVIFGIYLVLNGLERFFVEKIRVNTKYNIFGFHPTQAEIISFLLIVGGIVWIWYCRKKNAAVATAA</sequence>
<feature type="transmembrane region" description="Helical" evidence="7">
    <location>
        <begin position="403"/>
        <end position="420"/>
    </location>
</feature>
<evidence type="ECO:0000256" key="1">
    <source>
        <dbReference type="ARBA" id="ARBA00007150"/>
    </source>
</evidence>
<dbReference type="InterPro" id="IPR001640">
    <property type="entry name" value="Lgt"/>
</dbReference>
<dbReference type="STRING" id="634771.SAMN04488128_1011283"/>
<feature type="transmembrane region" description="Helical" evidence="7">
    <location>
        <begin position="103"/>
        <end position="124"/>
    </location>
</feature>
<keyword evidence="6 7" id="KW-0472">Membrane</keyword>
<feature type="transmembrane region" description="Helical" evidence="7">
    <location>
        <begin position="365"/>
        <end position="383"/>
    </location>
</feature>
<dbReference type="PANTHER" id="PTHR30589">
    <property type="entry name" value="PROLIPOPROTEIN DIACYLGLYCERYL TRANSFERASE"/>
    <property type="match status" value="1"/>
</dbReference>
<evidence type="ECO:0000256" key="6">
    <source>
        <dbReference type="ARBA" id="ARBA00023136"/>
    </source>
</evidence>
<feature type="transmembrane region" description="Helical" evidence="7">
    <location>
        <begin position="342"/>
        <end position="359"/>
    </location>
</feature>
<keyword evidence="9" id="KW-1185">Reference proteome</keyword>
<name>A0A1T4MUQ8_9BACT</name>
<evidence type="ECO:0000256" key="4">
    <source>
        <dbReference type="ARBA" id="ARBA00022692"/>
    </source>
</evidence>
<gene>
    <name evidence="8" type="ORF">SAMN04488128_1011283</name>
</gene>
<feature type="transmembrane region" description="Helical" evidence="7">
    <location>
        <begin position="20"/>
        <end position="41"/>
    </location>
</feature>
<dbReference type="GO" id="GO:0008961">
    <property type="term" value="F:phosphatidylglycerol-prolipoprotein diacylglyceryl transferase activity"/>
    <property type="evidence" value="ECO:0007669"/>
    <property type="project" value="InterPro"/>
</dbReference>
<dbReference type="Proteomes" id="UP000190367">
    <property type="component" value="Unassembled WGS sequence"/>
</dbReference>
<organism evidence="8 9">
    <name type="scientific">Chitinophaga eiseniae</name>
    <dbReference type="NCBI Taxonomy" id="634771"/>
    <lineage>
        <taxon>Bacteria</taxon>
        <taxon>Pseudomonadati</taxon>
        <taxon>Bacteroidota</taxon>
        <taxon>Chitinophagia</taxon>
        <taxon>Chitinophagales</taxon>
        <taxon>Chitinophagaceae</taxon>
        <taxon>Chitinophaga</taxon>
    </lineage>
</organism>
<accession>A0A1T4MUQ8</accession>
<protein>
    <submittedName>
        <fullName evidence="8">Prolipoprotein diacylglyceryltransferase</fullName>
    </submittedName>
</protein>
<reference evidence="9" key="1">
    <citation type="submission" date="2017-02" db="EMBL/GenBank/DDBJ databases">
        <authorList>
            <person name="Varghese N."/>
            <person name="Submissions S."/>
        </authorList>
    </citation>
    <scope>NUCLEOTIDE SEQUENCE [LARGE SCALE GENOMIC DNA]</scope>
    <source>
        <strain evidence="9">DSM 22224</strain>
    </source>
</reference>